<dbReference type="GO" id="GO:0005886">
    <property type="term" value="C:plasma membrane"/>
    <property type="evidence" value="ECO:0007669"/>
    <property type="project" value="UniProtKB-SubCell"/>
</dbReference>
<dbReference type="GO" id="GO:0016887">
    <property type="term" value="F:ATP hydrolysis activity"/>
    <property type="evidence" value="ECO:0007669"/>
    <property type="project" value="InterPro"/>
</dbReference>
<keyword evidence="3" id="KW-0813">Transport</keyword>
<reference evidence="9 10" key="1">
    <citation type="journal article" date="2015" name="Appl. Microbiol. Biotechnol.">
        <title>The consequence of an additional NADH dehydrogenase paralog on the growth of Gluconobacter oxydans DSM3504.</title>
        <authorList>
            <person name="Kostner D."/>
            <person name="Luchterhand B."/>
            <person name="Junker A."/>
            <person name="Volland S."/>
            <person name="Daniel R."/>
            <person name="Buchs J."/>
            <person name="Liebl W."/>
            <person name="Ehrenreich A."/>
        </authorList>
    </citation>
    <scope>NUCLEOTIDE SEQUENCE [LARGE SCALE GENOMIC DNA]</scope>
    <source>
        <strain evidence="9">DSM 3504</strain>
    </source>
</reference>
<feature type="domain" description="ABC transporter" evidence="8">
    <location>
        <begin position="17"/>
        <end position="261"/>
    </location>
</feature>
<dbReference type="GO" id="GO:0015424">
    <property type="term" value="F:ABC-type amino acid transporter activity"/>
    <property type="evidence" value="ECO:0007669"/>
    <property type="project" value="InterPro"/>
</dbReference>
<organism evidence="9 10">
    <name type="scientific">Gluconobacter oxydans DSM 3504</name>
    <dbReference type="NCBI Taxonomy" id="1288313"/>
    <lineage>
        <taxon>Bacteria</taxon>
        <taxon>Pseudomonadati</taxon>
        <taxon>Pseudomonadota</taxon>
        <taxon>Alphaproteobacteria</taxon>
        <taxon>Acetobacterales</taxon>
        <taxon>Acetobacteraceae</taxon>
        <taxon>Gluconobacter</taxon>
    </lineage>
</organism>
<dbReference type="InterPro" id="IPR030679">
    <property type="entry name" value="ABC_ATPase_HisP-typ"/>
</dbReference>
<keyword evidence="6 9" id="KW-0067">ATP-binding</keyword>
<keyword evidence="4" id="KW-1003">Cell membrane</keyword>
<dbReference type="InterPro" id="IPR003439">
    <property type="entry name" value="ABC_transporter-like_ATP-bd"/>
</dbReference>
<evidence type="ECO:0000256" key="4">
    <source>
        <dbReference type="ARBA" id="ARBA00022475"/>
    </source>
</evidence>
<dbReference type="AlphaFoldDB" id="A0A067Z5E6"/>
<dbReference type="GO" id="GO:0005524">
    <property type="term" value="F:ATP binding"/>
    <property type="evidence" value="ECO:0007669"/>
    <property type="project" value="UniProtKB-KW"/>
</dbReference>
<dbReference type="PIRSF" id="PIRSF039085">
    <property type="entry name" value="ABC_ATPase_HisP"/>
    <property type="match status" value="1"/>
</dbReference>
<dbReference type="Pfam" id="PF00005">
    <property type="entry name" value="ABC_tran"/>
    <property type="match status" value="1"/>
</dbReference>
<evidence type="ECO:0000256" key="6">
    <source>
        <dbReference type="ARBA" id="ARBA00022840"/>
    </source>
</evidence>
<comment type="subcellular location">
    <subcellularLocation>
        <location evidence="1">Cell membrane</location>
        <topology evidence="1">Peripheral membrane protein</topology>
    </subcellularLocation>
</comment>
<dbReference type="InterPro" id="IPR050086">
    <property type="entry name" value="MetN_ABC_transporter-like"/>
</dbReference>
<proteinExistence type="inferred from homology"/>
<dbReference type="InterPro" id="IPR017871">
    <property type="entry name" value="ABC_transporter-like_CS"/>
</dbReference>
<dbReference type="PANTHER" id="PTHR43166">
    <property type="entry name" value="AMINO ACID IMPORT ATP-BINDING PROTEIN"/>
    <property type="match status" value="1"/>
</dbReference>
<dbReference type="HOGENOM" id="CLU_000604_1_22_5"/>
<comment type="similarity">
    <text evidence="2">Belongs to the ABC transporter superfamily.</text>
</comment>
<name>A0A067Z5E6_GLUOY</name>
<evidence type="ECO:0000256" key="3">
    <source>
        <dbReference type="ARBA" id="ARBA00022448"/>
    </source>
</evidence>
<dbReference type="Proteomes" id="UP000031656">
    <property type="component" value="Chromosome"/>
</dbReference>
<evidence type="ECO:0000313" key="10">
    <source>
        <dbReference type="Proteomes" id="UP000031656"/>
    </source>
</evidence>
<accession>A0A067Z5E6</accession>
<dbReference type="RefSeq" id="WP_041111850.1">
    <property type="nucleotide sequence ID" value="NZ_CP004373.1"/>
</dbReference>
<dbReference type="PROSITE" id="PS50893">
    <property type="entry name" value="ABC_TRANSPORTER_2"/>
    <property type="match status" value="1"/>
</dbReference>
<dbReference type="Gene3D" id="3.40.50.300">
    <property type="entry name" value="P-loop containing nucleotide triphosphate hydrolases"/>
    <property type="match status" value="1"/>
</dbReference>
<dbReference type="KEGG" id="goy:GLS_c16250"/>
<evidence type="ECO:0000256" key="1">
    <source>
        <dbReference type="ARBA" id="ARBA00004202"/>
    </source>
</evidence>
<keyword evidence="5" id="KW-0547">Nucleotide-binding</keyword>
<dbReference type="InterPro" id="IPR003593">
    <property type="entry name" value="AAA+_ATPase"/>
</dbReference>
<dbReference type="EMBL" id="CP004373">
    <property type="protein sequence ID" value="AHK71504.1"/>
    <property type="molecule type" value="Genomic_DNA"/>
</dbReference>
<dbReference type="CDD" id="cd03262">
    <property type="entry name" value="ABC_HisP_GlnQ"/>
    <property type="match status" value="1"/>
</dbReference>
<evidence type="ECO:0000259" key="8">
    <source>
        <dbReference type="PROSITE" id="PS50893"/>
    </source>
</evidence>
<evidence type="ECO:0000256" key="7">
    <source>
        <dbReference type="ARBA" id="ARBA00023136"/>
    </source>
</evidence>
<evidence type="ECO:0000256" key="2">
    <source>
        <dbReference type="ARBA" id="ARBA00005417"/>
    </source>
</evidence>
<evidence type="ECO:0000313" key="9">
    <source>
        <dbReference type="EMBL" id="AHK71504.1"/>
    </source>
</evidence>
<gene>
    <name evidence="9" type="primary">occP</name>
    <name evidence="9" type="ORF">GLS_c16250</name>
</gene>
<keyword evidence="7" id="KW-0472">Membrane</keyword>
<dbReference type="SUPFAM" id="SSF52540">
    <property type="entry name" value="P-loop containing nucleoside triphosphate hydrolases"/>
    <property type="match status" value="1"/>
</dbReference>
<sequence length="268" mass="29567">MEPIQSATGALSASPVIRATGLTKRYGALDVLRGVDLDAHEGEVISILGASGSGKSTFLRCLNLLEVPSGGALNVLGEDVRFRMKGAERQIADARQVNRLRSQVGMVFQNFCLWSHRTVLQNVMEGPVHVQGRNRHEVREEAEKALDRVGLLNRADYYPSQLSGGQQQRVAIARAIVMRPRVLLFDEPTSALDPELVGEVLKVMQDLAAEGRTMLIVTHEMAFARDVSSRVVFLEKGTVRVQGAPQDLFKGGMDERFDRFVSHFSRQG</sequence>
<dbReference type="SMART" id="SM00382">
    <property type="entry name" value="AAA"/>
    <property type="match status" value="1"/>
</dbReference>
<protein>
    <submittedName>
        <fullName evidence="9">Putative octopine/nopaline ABC transporter ATP-binding protein P</fullName>
    </submittedName>
</protein>
<dbReference type="InterPro" id="IPR027417">
    <property type="entry name" value="P-loop_NTPase"/>
</dbReference>
<dbReference type="GeneID" id="56905845"/>
<dbReference type="PROSITE" id="PS00211">
    <property type="entry name" value="ABC_TRANSPORTER_1"/>
    <property type="match status" value="1"/>
</dbReference>
<dbReference type="PANTHER" id="PTHR43166:SF35">
    <property type="entry name" value="L-CYSTINE IMPORT ATP-BINDING PROTEIN TCYN"/>
    <property type="match status" value="1"/>
</dbReference>
<dbReference type="FunFam" id="3.40.50.300:FF:000020">
    <property type="entry name" value="Amino acid ABC transporter ATP-binding component"/>
    <property type="match status" value="1"/>
</dbReference>
<evidence type="ECO:0000256" key="5">
    <source>
        <dbReference type="ARBA" id="ARBA00022741"/>
    </source>
</evidence>